<dbReference type="RefSeq" id="WP_160919582.1">
    <property type="nucleotide sequence ID" value="NZ_WMEY01000003.1"/>
</dbReference>
<comment type="caution">
    <text evidence="2">The sequence shown here is derived from an EMBL/GenBank/DDBJ whole genome shotgun (WGS) entry which is preliminary data.</text>
</comment>
<reference evidence="2 3" key="1">
    <citation type="submission" date="2019-11" db="EMBL/GenBank/DDBJ databases">
        <title>Genome sequences of 17 halophilic strains isolated from different environments.</title>
        <authorList>
            <person name="Furrow R.E."/>
        </authorList>
    </citation>
    <scope>NUCLEOTIDE SEQUENCE [LARGE SCALE GENOMIC DNA]</scope>
    <source>
        <strain evidence="2 3">22506_14_FS</strain>
    </source>
</reference>
<evidence type="ECO:0000313" key="3">
    <source>
        <dbReference type="Proteomes" id="UP000447833"/>
    </source>
</evidence>
<dbReference type="Pfam" id="PF13034">
    <property type="entry name" value="DUF3895"/>
    <property type="match status" value="1"/>
</dbReference>
<proteinExistence type="predicted"/>
<feature type="region of interest" description="Disordered" evidence="1">
    <location>
        <begin position="195"/>
        <end position="216"/>
    </location>
</feature>
<gene>
    <name evidence="2" type="ORF">GLW07_12355</name>
</gene>
<organism evidence="2 3">
    <name type="scientific">Guptibacillus hwajinpoensis</name>
    <dbReference type="NCBI Taxonomy" id="208199"/>
    <lineage>
        <taxon>Bacteria</taxon>
        <taxon>Bacillati</taxon>
        <taxon>Bacillota</taxon>
        <taxon>Bacilli</taxon>
        <taxon>Bacillales</taxon>
        <taxon>Guptibacillaceae</taxon>
        <taxon>Guptibacillus</taxon>
    </lineage>
</organism>
<name>A0A845F091_9BACL</name>
<dbReference type="AlphaFoldDB" id="A0A845F091"/>
<sequence length="335" mass="38189">MTKSLTNSERDQLLQDLTFDQQAYLMNILKRGKKTAFANVIAQSKGRMIPNGATDEEIGMLLDDWILDDYLDAGAVSEDLKCECGRALRYQYIVRHVKTGEVRRFGINHFEEHTGLPGTIVKEVVQGFTKIDYELDEFLLKMQNGSPTYDIPEGLKLATDIEEPLSLQLPLLDRQEKRLNSLIRSYREEKEALQRGSNTLEALDIPTQKKEDLKPKETLSQDELQGSFDLFAEEAQEPLPEITSEKPKETYFVGDLSFTTQEAVDGYIQKGTESALMICELLIKEGKVQDKRYSTKKPKIYYAVCTYLDSFVASGSMSVEPLGREDRIYRLKRGQ</sequence>
<dbReference type="InterPro" id="IPR024995">
    <property type="entry name" value="DUF3895"/>
</dbReference>
<protein>
    <submittedName>
        <fullName evidence="2">DUF3895 domain-containing protein</fullName>
    </submittedName>
</protein>
<evidence type="ECO:0000256" key="1">
    <source>
        <dbReference type="SAM" id="MobiDB-lite"/>
    </source>
</evidence>
<accession>A0A845F091</accession>
<dbReference type="Proteomes" id="UP000447833">
    <property type="component" value="Unassembled WGS sequence"/>
</dbReference>
<feature type="compositionally biased region" description="Basic and acidic residues" evidence="1">
    <location>
        <begin position="207"/>
        <end position="216"/>
    </location>
</feature>
<dbReference type="EMBL" id="WMEY01000003">
    <property type="protein sequence ID" value="MYL64145.1"/>
    <property type="molecule type" value="Genomic_DNA"/>
</dbReference>
<evidence type="ECO:0000313" key="2">
    <source>
        <dbReference type="EMBL" id="MYL64145.1"/>
    </source>
</evidence>